<proteinExistence type="predicted"/>
<dbReference type="AlphaFoldDB" id="A0A8H6Y3Y4"/>
<accession>A0A8H6Y3Y4</accession>
<gene>
    <name evidence="1" type="ORF">MVEN_01188100</name>
</gene>
<protein>
    <submittedName>
        <fullName evidence="1">Uncharacterized protein</fullName>
    </submittedName>
</protein>
<evidence type="ECO:0000313" key="1">
    <source>
        <dbReference type="EMBL" id="KAF7352247.1"/>
    </source>
</evidence>
<keyword evidence="2" id="KW-1185">Reference proteome</keyword>
<comment type="caution">
    <text evidence="1">The sequence shown here is derived from an EMBL/GenBank/DDBJ whole genome shotgun (WGS) entry which is preliminary data.</text>
</comment>
<name>A0A8H6Y3Y4_9AGAR</name>
<dbReference type="Proteomes" id="UP000620124">
    <property type="component" value="Unassembled WGS sequence"/>
</dbReference>
<organism evidence="1 2">
    <name type="scientific">Mycena venus</name>
    <dbReference type="NCBI Taxonomy" id="2733690"/>
    <lineage>
        <taxon>Eukaryota</taxon>
        <taxon>Fungi</taxon>
        <taxon>Dikarya</taxon>
        <taxon>Basidiomycota</taxon>
        <taxon>Agaricomycotina</taxon>
        <taxon>Agaricomycetes</taxon>
        <taxon>Agaricomycetidae</taxon>
        <taxon>Agaricales</taxon>
        <taxon>Marasmiineae</taxon>
        <taxon>Mycenaceae</taxon>
        <taxon>Mycena</taxon>
    </lineage>
</organism>
<sequence length="107" mass="11679">MNTLTFPPNQLILGRPWDANSAETSSNFTTCWEPTIPPLGSSQSCTLFCVPPILTVFSAPMRDIHPLSAVTASPNRSAYLMAVFIGELLTFMWHIARSVGQNIIPTA</sequence>
<evidence type="ECO:0000313" key="2">
    <source>
        <dbReference type="Proteomes" id="UP000620124"/>
    </source>
</evidence>
<dbReference type="EMBL" id="JACAZI010000009">
    <property type="protein sequence ID" value="KAF7352247.1"/>
    <property type="molecule type" value="Genomic_DNA"/>
</dbReference>
<reference evidence="1" key="1">
    <citation type="submission" date="2020-05" db="EMBL/GenBank/DDBJ databases">
        <title>Mycena genomes resolve the evolution of fungal bioluminescence.</title>
        <authorList>
            <person name="Tsai I.J."/>
        </authorList>
    </citation>
    <scope>NUCLEOTIDE SEQUENCE</scope>
    <source>
        <strain evidence="1">CCC161011</strain>
    </source>
</reference>